<dbReference type="InterPro" id="IPR053144">
    <property type="entry name" value="Acetyltransferase_Butenolide"/>
</dbReference>
<reference evidence="2 3" key="1">
    <citation type="journal article" date="2015" name="Stand. Genomic Sci.">
        <title>Genomic Encyclopedia of Bacterial and Archaeal Type Strains, Phase III: the genomes of soil and plant-associated and newly described type strains.</title>
        <authorList>
            <person name="Whitman W.B."/>
            <person name="Woyke T."/>
            <person name="Klenk H.P."/>
            <person name="Zhou Y."/>
            <person name="Lilburn T.G."/>
            <person name="Beck B.J."/>
            <person name="De Vos P."/>
            <person name="Vandamme P."/>
            <person name="Eisen J.A."/>
            <person name="Garrity G."/>
            <person name="Hugenholtz P."/>
            <person name="Kyrpides N.C."/>
        </authorList>
    </citation>
    <scope>NUCLEOTIDE SEQUENCE [LARGE SCALE GENOMIC DNA]</scope>
    <source>
        <strain evidence="2 3">VKM Ac-2538</strain>
    </source>
</reference>
<proteinExistence type="predicted"/>
<dbReference type="Gene3D" id="3.40.630.30">
    <property type="match status" value="1"/>
</dbReference>
<dbReference type="CDD" id="cd04301">
    <property type="entry name" value="NAT_SF"/>
    <property type="match status" value="1"/>
</dbReference>
<dbReference type="EMBL" id="SLWM01000008">
    <property type="protein sequence ID" value="TCO20937.1"/>
    <property type="molecule type" value="Genomic_DNA"/>
</dbReference>
<evidence type="ECO:0000313" key="3">
    <source>
        <dbReference type="Proteomes" id="UP000295818"/>
    </source>
</evidence>
<evidence type="ECO:0000259" key="1">
    <source>
        <dbReference type="PROSITE" id="PS51186"/>
    </source>
</evidence>
<dbReference type="Pfam" id="PF13508">
    <property type="entry name" value="Acetyltransf_7"/>
    <property type="match status" value="1"/>
</dbReference>
<dbReference type="PANTHER" id="PTHR43233">
    <property type="entry name" value="FAMILY N-ACETYLTRANSFERASE, PUTATIVE (AFU_ORTHOLOGUE AFUA_6G03350)-RELATED"/>
    <property type="match status" value="1"/>
</dbReference>
<feature type="domain" description="N-acetyltransferase" evidence="1">
    <location>
        <begin position="10"/>
        <end position="149"/>
    </location>
</feature>
<protein>
    <submittedName>
        <fullName evidence="2">Acetyltransferase (GNAT) family protein</fullName>
    </submittedName>
</protein>
<dbReference type="PROSITE" id="PS51186">
    <property type="entry name" value="GNAT"/>
    <property type="match status" value="1"/>
</dbReference>
<dbReference type="Proteomes" id="UP000295818">
    <property type="component" value="Unassembled WGS sequence"/>
</dbReference>
<dbReference type="InterPro" id="IPR000182">
    <property type="entry name" value="GNAT_dom"/>
</dbReference>
<name>A0ABY2BK06_9ACTN</name>
<organism evidence="2 3">
    <name type="scientific">Kribbella orskensis</name>
    <dbReference type="NCBI Taxonomy" id="2512216"/>
    <lineage>
        <taxon>Bacteria</taxon>
        <taxon>Bacillati</taxon>
        <taxon>Actinomycetota</taxon>
        <taxon>Actinomycetes</taxon>
        <taxon>Propionibacteriales</taxon>
        <taxon>Kribbellaceae</taxon>
        <taxon>Kribbella</taxon>
    </lineage>
</organism>
<sequence length="149" mass="16369">MRWEHPDGFVADDDTARIDLDVVHGFLRTSYWAPQIPRDVVAKAVANSLNVGVYAPDGAQVAFARAVTDRATFAWIADVFVLPSSRGHGLGRFVVSTLLEHPDLQLLRRTMLATADAHGLYRSYGFEDLSDPSLFLGVARSPAEIYGQP</sequence>
<dbReference type="SUPFAM" id="SSF55729">
    <property type="entry name" value="Acyl-CoA N-acyltransferases (Nat)"/>
    <property type="match status" value="1"/>
</dbReference>
<gene>
    <name evidence="2" type="ORF">EV644_108151</name>
</gene>
<dbReference type="RefSeq" id="WP_132190699.1">
    <property type="nucleotide sequence ID" value="NZ_SLWM01000008.1"/>
</dbReference>
<comment type="caution">
    <text evidence="2">The sequence shown here is derived from an EMBL/GenBank/DDBJ whole genome shotgun (WGS) entry which is preliminary data.</text>
</comment>
<dbReference type="InterPro" id="IPR016181">
    <property type="entry name" value="Acyl_CoA_acyltransferase"/>
</dbReference>
<accession>A0ABY2BK06</accession>
<dbReference type="PANTHER" id="PTHR43233:SF1">
    <property type="entry name" value="FAMILY N-ACETYLTRANSFERASE, PUTATIVE (AFU_ORTHOLOGUE AFUA_6G03350)-RELATED"/>
    <property type="match status" value="1"/>
</dbReference>
<evidence type="ECO:0000313" key="2">
    <source>
        <dbReference type="EMBL" id="TCO20937.1"/>
    </source>
</evidence>
<keyword evidence="3" id="KW-1185">Reference proteome</keyword>